<evidence type="ECO:0000313" key="2">
    <source>
        <dbReference type="Proteomes" id="UP000662873"/>
    </source>
</evidence>
<organism evidence="1 2">
    <name type="scientific">Candidatus Nitrosymbiomonas proteolyticus</name>
    <dbReference type="NCBI Taxonomy" id="2608984"/>
    <lineage>
        <taxon>Bacteria</taxon>
        <taxon>Bacillati</taxon>
        <taxon>Armatimonadota</taxon>
        <taxon>Armatimonadota incertae sedis</taxon>
        <taxon>Candidatus Nitrosymbiomonas</taxon>
    </lineage>
</organism>
<accession>A0A809R696</accession>
<evidence type="ECO:0000313" key="1">
    <source>
        <dbReference type="EMBL" id="BBO23070.1"/>
    </source>
</evidence>
<name>A0A809R696_9BACT</name>
<reference evidence="1" key="1">
    <citation type="journal article" name="DNA Res.">
        <title>The physiological potential of anammox bacteria as revealed by their core genome structure.</title>
        <authorList>
            <person name="Okubo T."/>
            <person name="Toyoda A."/>
            <person name="Fukuhara K."/>
            <person name="Uchiyama I."/>
            <person name="Harigaya Y."/>
            <person name="Kuroiwa M."/>
            <person name="Suzuki T."/>
            <person name="Murakami Y."/>
            <person name="Suwa Y."/>
            <person name="Takami H."/>
        </authorList>
    </citation>
    <scope>NUCLEOTIDE SEQUENCE</scope>
    <source>
        <strain evidence="1">317325-2</strain>
    </source>
</reference>
<dbReference type="AlphaFoldDB" id="A0A809R696"/>
<sequence length="110" mass="12558">MMFRKLYWVTEQVEADGASKVTGVYTSIHDLVEKGIRWLGERGDGQHFRLSLVKLDSGKAPLGVWTSPEFPSLLHDLQAFVRTHEFTSEECQELFDTLIAFCRAETAQPR</sequence>
<protein>
    <submittedName>
        <fullName evidence="1">Uncharacterized protein</fullName>
    </submittedName>
</protein>
<dbReference type="EMBL" id="AP021858">
    <property type="protein sequence ID" value="BBO23070.1"/>
    <property type="molecule type" value="Genomic_DNA"/>
</dbReference>
<dbReference type="KEGG" id="npy:NPRO_06650"/>
<dbReference type="Proteomes" id="UP000662873">
    <property type="component" value="Chromosome"/>
</dbReference>
<gene>
    <name evidence="1" type="ORF">NPRO_06650</name>
</gene>
<proteinExistence type="predicted"/>